<protein>
    <submittedName>
        <fullName evidence="1">Uncharacterized protein</fullName>
    </submittedName>
</protein>
<accession>A0A7K3RT88</accession>
<dbReference type="AlphaFoldDB" id="A0A7K3RT88"/>
<dbReference type="EMBL" id="JAAGMP010000452">
    <property type="protein sequence ID" value="NEC18425.1"/>
    <property type="molecule type" value="Genomic_DNA"/>
</dbReference>
<name>A0A7K3RT88_9ACTN</name>
<evidence type="ECO:0000313" key="2">
    <source>
        <dbReference type="Proteomes" id="UP000469670"/>
    </source>
</evidence>
<evidence type="ECO:0000313" key="1">
    <source>
        <dbReference type="EMBL" id="NEC18425.1"/>
    </source>
</evidence>
<comment type="caution">
    <text evidence="1">The sequence shown here is derived from an EMBL/GenBank/DDBJ whole genome shotgun (WGS) entry which is preliminary data.</text>
</comment>
<dbReference type="Proteomes" id="UP000469670">
    <property type="component" value="Unassembled WGS sequence"/>
</dbReference>
<dbReference type="RefSeq" id="WP_164201221.1">
    <property type="nucleotide sequence ID" value="NZ_JAAGMP010000452.1"/>
</dbReference>
<feature type="non-terminal residue" evidence="1">
    <location>
        <position position="77"/>
    </location>
</feature>
<sequence>ARAYLARQEAPSLAGLLPGVRKGCGNEFVREPGLFTGRAGLVATARQLEDEGPAGPEVLASVRNLSWHLVADGDRLL</sequence>
<gene>
    <name evidence="1" type="ORF">G3I50_09160</name>
</gene>
<organism evidence="1 2">
    <name type="scientific">Streptomyces parvus</name>
    <dbReference type="NCBI Taxonomy" id="66428"/>
    <lineage>
        <taxon>Bacteria</taxon>
        <taxon>Bacillati</taxon>
        <taxon>Actinomycetota</taxon>
        <taxon>Actinomycetes</taxon>
        <taxon>Kitasatosporales</taxon>
        <taxon>Streptomycetaceae</taxon>
        <taxon>Streptomyces</taxon>
    </lineage>
</organism>
<proteinExistence type="predicted"/>
<feature type="non-terminal residue" evidence="1">
    <location>
        <position position="1"/>
    </location>
</feature>
<reference evidence="1 2" key="1">
    <citation type="submission" date="2020-01" db="EMBL/GenBank/DDBJ databases">
        <title>Insect and environment-associated Actinomycetes.</title>
        <authorList>
            <person name="Currrie C."/>
            <person name="Chevrette M."/>
            <person name="Carlson C."/>
            <person name="Stubbendieck R."/>
            <person name="Wendt-Pienkowski E."/>
        </authorList>
    </citation>
    <scope>NUCLEOTIDE SEQUENCE [LARGE SCALE GENOMIC DNA]</scope>
    <source>
        <strain evidence="1 2">SID7590</strain>
    </source>
</reference>